<dbReference type="AlphaFoldDB" id="A0A0L0CI67"/>
<reference evidence="2 3" key="1">
    <citation type="journal article" date="2015" name="Nat. Commun.">
        <title>Lucilia cuprina genome unlocks parasitic fly biology to underpin future interventions.</title>
        <authorList>
            <person name="Anstead C.A."/>
            <person name="Korhonen P.K."/>
            <person name="Young N.D."/>
            <person name="Hall R.S."/>
            <person name="Jex A.R."/>
            <person name="Murali S.C."/>
            <person name="Hughes D.S."/>
            <person name="Lee S.F."/>
            <person name="Perry T."/>
            <person name="Stroehlein A.J."/>
            <person name="Ansell B.R."/>
            <person name="Breugelmans B."/>
            <person name="Hofmann A."/>
            <person name="Qu J."/>
            <person name="Dugan S."/>
            <person name="Lee S.L."/>
            <person name="Chao H."/>
            <person name="Dinh H."/>
            <person name="Han Y."/>
            <person name="Doddapaneni H.V."/>
            <person name="Worley K.C."/>
            <person name="Muzny D.M."/>
            <person name="Ioannidis P."/>
            <person name="Waterhouse R.M."/>
            <person name="Zdobnov E.M."/>
            <person name="James P.J."/>
            <person name="Bagnall N.H."/>
            <person name="Kotze A.C."/>
            <person name="Gibbs R.A."/>
            <person name="Richards S."/>
            <person name="Batterham P."/>
            <person name="Gasser R.B."/>
        </authorList>
    </citation>
    <scope>NUCLEOTIDE SEQUENCE [LARGE SCALE GENOMIC DNA]</scope>
    <source>
        <strain evidence="2 3">LS</strain>
        <tissue evidence="2">Full body</tissue>
    </source>
</reference>
<accession>A0A0L0CI67</accession>
<dbReference type="Pfam" id="PF16064">
    <property type="entry name" value="DUF4806"/>
    <property type="match status" value="1"/>
</dbReference>
<protein>
    <recommendedName>
        <fullName evidence="1">DUF4806 domain-containing protein</fullName>
    </recommendedName>
</protein>
<evidence type="ECO:0000259" key="1">
    <source>
        <dbReference type="Pfam" id="PF16064"/>
    </source>
</evidence>
<evidence type="ECO:0000313" key="3">
    <source>
        <dbReference type="Proteomes" id="UP000037069"/>
    </source>
</evidence>
<dbReference type="InterPro" id="IPR032071">
    <property type="entry name" value="DUF4806"/>
</dbReference>
<sequence length="143" mass="16303">MQVLEVQVEQNVFTRNIISQLNNSNPELYSLFPVTSEDKLLKLEEAITDLNRQAVKKTIKSLLTPQGITKNLKYILSSEIVNAYNIDGVQGKTSRFKIFFSVLTDSIDVTTNSGTPDHQLRDAFRLQKKKDFLRTNALQKLKT</sequence>
<feature type="non-terminal residue" evidence="2">
    <location>
        <position position="143"/>
    </location>
</feature>
<feature type="domain" description="DUF4806" evidence="1">
    <location>
        <begin position="32"/>
        <end position="103"/>
    </location>
</feature>
<name>A0A0L0CI67_LUCCU</name>
<keyword evidence="3" id="KW-1185">Reference proteome</keyword>
<proteinExistence type="predicted"/>
<dbReference type="EMBL" id="JRES01000363">
    <property type="protein sequence ID" value="KNC31936.1"/>
    <property type="molecule type" value="Genomic_DNA"/>
</dbReference>
<evidence type="ECO:0000313" key="2">
    <source>
        <dbReference type="EMBL" id="KNC31936.1"/>
    </source>
</evidence>
<gene>
    <name evidence="2" type="ORF">FF38_03512</name>
</gene>
<organism evidence="2 3">
    <name type="scientific">Lucilia cuprina</name>
    <name type="common">Green bottle fly</name>
    <name type="synonym">Australian sheep blowfly</name>
    <dbReference type="NCBI Taxonomy" id="7375"/>
    <lineage>
        <taxon>Eukaryota</taxon>
        <taxon>Metazoa</taxon>
        <taxon>Ecdysozoa</taxon>
        <taxon>Arthropoda</taxon>
        <taxon>Hexapoda</taxon>
        <taxon>Insecta</taxon>
        <taxon>Pterygota</taxon>
        <taxon>Neoptera</taxon>
        <taxon>Endopterygota</taxon>
        <taxon>Diptera</taxon>
        <taxon>Brachycera</taxon>
        <taxon>Muscomorpha</taxon>
        <taxon>Oestroidea</taxon>
        <taxon>Calliphoridae</taxon>
        <taxon>Luciliinae</taxon>
        <taxon>Lucilia</taxon>
    </lineage>
</organism>
<dbReference type="OrthoDB" id="8032802at2759"/>
<dbReference type="Proteomes" id="UP000037069">
    <property type="component" value="Unassembled WGS sequence"/>
</dbReference>
<comment type="caution">
    <text evidence="2">The sequence shown here is derived from an EMBL/GenBank/DDBJ whole genome shotgun (WGS) entry which is preliminary data.</text>
</comment>